<comment type="pathway">
    <text evidence="1">Metabolic intermediate metabolism; carbamoyl phosphate degradation; CO(2) and NH(3) from carbamoyl phosphate: step 1/1.</text>
</comment>
<reference evidence="13" key="2">
    <citation type="submission" date="2017-04" db="EMBL/GenBank/DDBJ databases">
        <title>Finegoldia magna isolated from orthopedic joint implant-associated infections.</title>
        <authorList>
            <person name="Bjorklund S."/>
            <person name="Bruggemann H."/>
            <person name="Jensen A."/>
            <person name="Hellmark B."/>
            <person name="Soderquist B."/>
        </authorList>
    </citation>
    <scope>NUCLEOTIDE SEQUENCE [LARGE SCALE GENOMIC DNA]</scope>
    <source>
        <strain evidence="13">12T273</strain>
    </source>
</reference>
<dbReference type="SUPFAM" id="SSF53633">
    <property type="entry name" value="Carbamate kinase-like"/>
    <property type="match status" value="1"/>
</dbReference>
<dbReference type="PIRSF" id="PIRSF000723">
    <property type="entry name" value="Carbamate_kin"/>
    <property type="match status" value="1"/>
</dbReference>
<dbReference type="Proteomes" id="UP000215546">
    <property type="component" value="Unassembled WGS sequence"/>
</dbReference>
<dbReference type="GO" id="GO:0005829">
    <property type="term" value="C:cytosol"/>
    <property type="evidence" value="ECO:0007669"/>
    <property type="project" value="TreeGrafter"/>
</dbReference>
<dbReference type="PANTHER" id="PTHR30409:SF1">
    <property type="entry name" value="CARBAMATE KINASE-RELATED"/>
    <property type="match status" value="1"/>
</dbReference>
<evidence type="ECO:0000256" key="6">
    <source>
        <dbReference type="ARBA" id="ARBA00022777"/>
    </source>
</evidence>
<comment type="caution">
    <text evidence="12">The sequence shown here is derived from an EMBL/GenBank/DDBJ whole genome shotgun (WGS) entry which is preliminary data.</text>
</comment>
<protein>
    <recommendedName>
        <fullName evidence="3 8">Carbamate kinase</fullName>
    </recommendedName>
</protein>
<dbReference type="InterPro" id="IPR003964">
    <property type="entry name" value="Carb_kinase"/>
</dbReference>
<evidence type="ECO:0000313" key="12">
    <source>
        <dbReference type="EMBL" id="OXZ31739.1"/>
    </source>
</evidence>
<evidence type="ECO:0000256" key="2">
    <source>
        <dbReference type="ARBA" id="ARBA00011066"/>
    </source>
</evidence>
<evidence type="ECO:0000313" key="11">
    <source>
        <dbReference type="EMBL" id="MBS5964571.1"/>
    </source>
</evidence>
<reference evidence="12" key="1">
    <citation type="journal article" date="2017" name="J. Clin. Microbiol.">
        <title>Finegoldia magna Isolated from Orthopedic Joint Implant-Associated Infections.</title>
        <authorList>
            <person name="Soderquist B."/>
            <person name="Bjorklund S."/>
            <person name="Hellmark B."/>
            <person name="Jensen A."/>
            <person name="Bruggemann H."/>
        </authorList>
    </citation>
    <scope>NUCLEOTIDE SEQUENCE</scope>
    <source>
        <strain evidence="12">12T273</strain>
    </source>
</reference>
<keyword evidence="4" id="KW-0056">Arginine metabolism</keyword>
<feature type="domain" description="Aspartate/glutamate/uridylate kinase" evidence="10">
    <location>
        <begin position="2"/>
        <end position="286"/>
    </location>
</feature>
<dbReference type="Gene3D" id="3.40.1160.10">
    <property type="entry name" value="Acetylglutamate kinase-like"/>
    <property type="match status" value="1"/>
</dbReference>
<comment type="catalytic activity">
    <reaction evidence="7">
        <text>hydrogencarbonate + NH4(+) + ATP = carbamoyl phosphate + ADP + H2O + H(+)</text>
        <dbReference type="Rhea" id="RHEA:10152"/>
        <dbReference type="ChEBI" id="CHEBI:15377"/>
        <dbReference type="ChEBI" id="CHEBI:15378"/>
        <dbReference type="ChEBI" id="CHEBI:17544"/>
        <dbReference type="ChEBI" id="CHEBI:28938"/>
        <dbReference type="ChEBI" id="CHEBI:30616"/>
        <dbReference type="ChEBI" id="CHEBI:58228"/>
        <dbReference type="ChEBI" id="CHEBI:456216"/>
        <dbReference type="EC" id="2.7.2.2"/>
    </reaction>
</comment>
<dbReference type="CDD" id="cd04235">
    <property type="entry name" value="AAK_CK"/>
    <property type="match status" value="1"/>
</dbReference>
<keyword evidence="5 9" id="KW-0808">Transferase</keyword>
<reference evidence="11" key="3">
    <citation type="submission" date="2021-02" db="EMBL/GenBank/DDBJ databases">
        <title>Infant gut strain persistence is associated with maternal origin, phylogeny, and functional potential including surface adhesion and iron acquisition.</title>
        <authorList>
            <person name="Lou Y.C."/>
        </authorList>
    </citation>
    <scope>NUCLEOTIDE SEQUENCE</scope>
    <source>
        <strain evidence="11">L3_058_000G1_dasL3_058_000G1_concoct_72</strain>
    </source>
</reference>
<dbReference type="PANTHER" id="PTHR30409">
    <property type="entry name" value="CARBAMATE KINASE"/>
    <property type="match status" value="1"/>
</dbReference>
<evidence type="ECO:0000256" key="4">
    <source>
        <dbReference type="ARBA" id="ARBA00022503"/>
    </source>
</evidence>
<evidence type="ECO:0000256" key="3">
    <source>
        <dbReference type="ARBA" id="ARBA00013070"/>
    </source>
</evidence>
<evidence type="ECO:0000256" key="7">
    <source>
        <dbReference type="ARBA" id="ARBA00048467"/>
    </source>
</evidence>
<evidence type="ECO:0000313" key="13">
    <source>
        <dbReference type="Proteomes" id="UP000215546"/>
    </source>
</evidence>
<evidence type="ECO:0000256" key="8">
    <source>
        <dbReference type="NCBIfam" id="TIGR00746"/>
    </source>
</evidence>
<accession>A0A233VH61</accession>
<evidence type="ECO:0000256" key="1">
    <source>
        <dbReference type="ARBA" id="ARBA00005118"/>
    </source>
</evidence>
<dbReference type="GO" id="GO:0019546">
    <property type="term" value="P:L-arginine deiminase pathway"/>
    <property type="evidence" value="ECO:0007669"/>
    <property type="project" value="TreeGrafter"/>
</dbReference>
<dbReference type="NCBIfam" id="TIGR00746">
    <property type="entry name" value="arcC"/>
    <property type="match status" value="1"/>
</dbReference>
<dbReference type="InterPro" id="IPR036393">
    <property type="entry name" value="AceGlu_kinase-like_sf"/>
</dbReference>
<evidence type="ECO:0000259" key="10">
    <source>
        <dbReference type="Pfam" id="PF00696"/>
    </source>
</evidence>
<evidence type="ECO:0000256" key="5">
    <source>
        <dbReference type="ARBA" id="ARBA00022679"/>
    </source>
</evidence>
<dbReference type="AlphaFoldDB" id="A0A233VH61"/>
<dbReference type="InterPro" id="IPR001048">
    <property type="entry name" value="Asp/Glu/Uridylate_kinase"/>
</dbReference>
<dbReference type="Proteomes" id="UP000730862">
    <property type="component" value="Unassembled WGS sequence"/>
</dbReference>
<sequence>MKKVVLALGGNALGNSPEEQIKAVRKTAVSIVDLVEDGNEVIVCHGNGPQVGMINLAMETAHNSNPQISNMPFAECVAMSQGYIGYHLQKAIKNELSKRNMKNAVSTIITQVKVDKNDEAFANPTKPVGLFYSKEESEKLAAESGYTFKEDANRGYRRVVPSPKPIDIIEKEEINTLTKEDFIVIAGGGGGIPVVENDGQLEGIGAVIDKDFTSEKLAEISDADLLIILTAVEKVCINYGTENEEGLDELNLSRAQKLIEEKQFAEGSMLPKVKACLSFIESGEGKTALITSLEKAKEGINGLTGTRFVK</sequence>
<comment type="similarity">
    <text evidence="2 9">Belongs to the carbamate kinase family.</text>
</comment>
<dbReference type="Pfam" id="PF00696">
    <property type="entry name" value="AA_kinase"/>
    <property type="match status" value="1"/>
</dbReference>
<keyword evidence="6 9" id="KW-0418">Kinase</keyword>
<gene>
    <name evidence="11" type="primary">arcC</name>
    <name evidence="12" type="ORF">B9N55_06935</name>
    <name evidence="11" type="ORF">KIA07_02760</name>
</gene>
<evidence type="ECO:0000256" key="9">
    <source>
        <dbReference type="PIRNR" id="PIRNR000723"/>
    </source>
</evidence>
<dbReference type="NCBIfam" id="NF009007">
    <property type="entry name" value="PRK12352.1"/>
    <property type="match status" value="1"/>
</dbReference>
<dbReference type="EMBL" id="NDYE01000014">
    <property type="protein sequence ID" value="OXZ31739.1"/>
    <property type="molecule type" value="Genomic_DNA"/>
</dbReference>
<name>A0A233VH61_FINMA</name>
<dbReference type="PRINTS" id="PR01469">
    <property type="entry name" value="CARBMTKINASE"/>
</dbReference>
<dbReference type="GO" id="GO:0008804">
    <property type="term" value="F:carbamate kinase activity"/>
    <property type="evidence" value="ECO:0007669"/>
    <property type="project" value="UniProtKB-UniRule"/>
</dbReference>
<dbReference type="RefSeq" id="WP_094208786.1">
    <property type="nucleotide sequence ID" value="NZ_JAHAIK010000005.1"/>
</dbReference>
<organism evidence="12 13">
    <name type="scientific">Finegoldia magna</name>
    <name type="common">Peptostreptococcus magnus</name>
    <dbReference type="NCBI Taxonomy" id="1260"/>
    <lineage>
        <taxon>Bacteria</taxon>
        <taxon>Bacillati</taxon>
        <taxon>Bacillota</taxon>
        <taxon>Tissierellia</taxon>
        <taxon>Tissierellales</taxon>
        <taxon>Peptoniphilaceae</taxon>
        <taxon>Finegoldia</taxon>
    </lineage>
</organism>
<dbReference type="UniPathway" id="UPA00996">
    <property type="reaction ID" value="UER00366"/>
</dbReference>
<dbReference type="EMBL" id="JAHAIK010000005">
    <property type="protein sequence ID" value="MBS5964571.1"/>
    <property type="molecule type" value="Genomic_DNA"/>
</dbReference>
<proteinExistence type="inferred from homology"/>
<dbReference type="FunFam" id="3.40.1160.10:FF:000007">
    <property type="entry name" value="Carbamate kinase"/>
    <property type="match status" value="1"/>
</dbReference>